<reference evidence="6" key="1">
    <citation type="submission" date="2025-08" db="UniProtKB">
        <authorList>
            <consortium name="RefSeq"/>
        </authorList>
    </citation>
    <scope>IDENTIFICATION</scope>
    <source>
        <tissue evidence="6">Gonads</tissue>
    </source>
</reference>
<keyword evidence="5" id="KW-1185">Reference proteome</keyword>
<evidence type="ECO:0000256" key="2">
    <source>
        <dbReference type="SAM" id="Coils"/>
    </source>
</evidence>
<feature type="domain" description="EF-hand" evidence="4">
    <location>
        <begin position="809"/>
        <end position="844"/>
    </location>
</feature>
<organism evidence="5 6">
    <name type="scientific">Lingula anatina</name>
    <name type="common">Brachiopod</name>
    <name type="synonym">Lingula unguis</name>
    <dbReference type="NCBI Taxonomy" id="7574"/>
    <lineage>
        <taxon>Eukaryota</taxon>
        <taxon>Metazoa</taxon>
        <taxon>Spiralia</taxon>
        <taxon>Lophotrochozoa</taxon>
        <taxon>Brachiopoda</taxon>
        <taxon>Linguliformea</taxon>
        <taxon>Lingulata</taxon>
        <taxon>Lingulida</taxon>
        <taxon>Linguloidea</taxon>
        <taxon>Lingulidae</taxon>
        <taxon>Lingula</taxon>
    </lineage>
</organism>
<feature type="compositionally biased region" description="Basic and acidic residues" evidence="3">
    <location>
        <begin position="545"/>
        <end position="572"/>
    </location>
</feature>
<proteinExistence type="predicted"/>
<feature type="compositionally biased region" description="Pro residues" evidence="3">
    <location>
        <begin position="704"/>
        <end position="716"/>
    </location>
</feature>
<evidence type="ECO:0000259" key="4">
    <source>
        <dbReference type="PROSITE" id="PS50222"/>
    </source>
</evidence>
<dbReference type="Gene3D" id="1.20.890.10">
    <property type="entry name" value="cAMP-dependent protein kinase regulatory subunit, dimerization-anchoring domain"/>
    <property type="match status" value="1"/>
</dbReference>
<feature type="coiled-coil region" evidence="2">
    <location>
        <begin position="192"/>
        <end position="233"/>
    </location>
</feature>
<dbReference type="Gene3D" id="1.20.920.20">
    <property type="match status" value="1"/>
</dbReference>
<feature type="compositionally biased region" description="Basic and acidic residues" evidence="3">
    <location>
        <begin position="672"/>
        <end position="687"/>
    </location>
</feature>
<protein>
    <submittedName>
        <fullName evidence="6">EF-hand calcium-binding domain-containing protein 5 isoform X1</fullName>
    </submittedName>
</protein>
<evidence type="ECO:0000256" key="1">
    <source>
        <dbReference type="ARBA" id="ARBA00022837"/>
    </source>
</evidence>
<evidence type="ECO:0000256" key="3">
    <source>
        <dbReference type="SAM" id="MobiDB-lite"/>
    </source>
</evidence>
<dbReference type="Proteomes" id="UP000085678">
    <property type="component" value="Unplaced"/>
</dbReference>
<dbReference type="CDD" id="cd22968">
    <property type="entry name" value="DD_EFCAB5"/>
    <property type="match status" value="1"/>
</dbReference>
<dbReference type="InterPro" id="IPR002048">
    <property type="entry name" value="EF_hand_dom"/>
</dbReference>
<evidence type="ECO:0000313" key="6">
    <source>
        <dbReference type="RefSeq" id="XP_013406765.1"/>
    </source>
</evidence>
<feature type="region of interest" description="Disordered" evidence="3">
    <location>
        <begin position="1"/>
        <end position="43"/>
    </location>
</feature>
<dbReference type="PANTHER" id="PTHR46788">
    <property type="entry name" value="EF-HAND CALCIUM-BINDING DOMAIN-CONTAINING PROTEIN 5"/>
    <property type="match status" value="1"/>
</dbReference>
<feature type="compositionally biased region" description="Basic and acidic residues" evidence="3">
    <location>
        <begin position="415"/>
        <end position="451"/>
    </location>
</feature>
<feature type="region of interest" description="Disordered" evidence="3">
    <location>
        <begin position="408"/>
        <end position="730"/>
    </location>
</feature>
<sequence>MADVAHSSPPGARTRTPGYRTTPSPTKMGRVSPPRSPNKLTPDYARPIVHSAVRKWKRYHEMQMMKKLVELRQEKKEKTHISKDKAKKLVRKIPVEILVKEWLSDNKATVETRVYLVDKVLPTMILGMEKLLLEVDKRGLAEKEEQDPNFNPINYLAQYLMRNNPRYSNFSEASPYTRGLRDVSDQLKRELFDLEENRLAKIKAEAKRKREEREFAEQQKKKEKARREDALKNQFSEWNLSDGKVELSLLQSALRSFLEVVDNLPEELKKAGQFSHPLEPTDETGKTMSLKEFSAYISKYVEGMPSEIFDQFMLHLQRCATAHRLAAEREQRRMALTHLFIACDTSGVGVVDRHRILSLFERYFDQAKESYKKYLRNPRKWPVVEVDEVESTYSDDEDLADPKFFNNSIEVNEEGSPKPEEKQDEGTEKKTEDVKNPEVKVTEETEKKENESSEETGAEGGKGEGEEVVTKEGEQNIEESSKGETAEESAETKEHPAAEKEEDKKELDETVQETADVKEGEAVTEEKGTVETTEEPPSDQPVTEAKPEAAAEEKVQEGDAKPSEQDQPKEPATEQPSEQAKTEEQVTEESAKPASQEVPEQPVEQASTQEEETEESGKPAENVTAQSEAAPVSDIPTVVTDDTAAVASETTAGSAPEPTSAPETSPPQAVVSDKEKSSANVEEKEKDEAETEGQDAFEDDVRLPSPPPTADRPPPTRQSVTFAEGTRFDEERKALETRGTGSMSQASAFDETSLNVSQFVNLIETFLGDEPGMEAFNSLVRYVRDGYMETEEEKRERLLKAHREHVTAKRKTRVDGLFEKWDNDGSGYLDMDEIETILSKYKDGMEKETVRRVKSKLRKDETDNRLSKREFREFVTAVADEIPGSDEFDYMVDFMESSVERSYTDRVRGEARKKWLQQIVKAAETSGAQMEPVYKAVFQALYKDSETHGNGKRISANISLLENNDIDPKRGDMLLRYVASTPEDAPYILGKCLFKDMKAISFASVETGKPIHVPRVNNHGSIYFWNTDRDAEDRDGSLIVVAVKDQRKRVFGLLAIDTLRDPHTKAIFITHEIQFFQGVGKAFSIAYHHVDNRRKTMRITESAISWIHRRSANVRDISVYMVEPDGKDIDYVLRKMMMTDNKGEAKMFSNPPLLERKDNLFRDYLFKCVDNSETVTADAYGERHFAFPLRDSQGMAVAVMDLNTGDVKKMPKHEEKEVQRMLKLLQLAQKEVSKESAGGEKTQVLEAEKDEETRVDVMFDRLMLMDLRKNVAKLDAQAYAELRSYKEPPETVHSILKATLSIFYPDEVENGEFDDWTKAKQFLNSDLVSMIGKYDPTSAKSLIPPDRIAKHLEHIPHGMVSKHSSIPAQHMYNWVFVCLSLIQHTAKMRESKRGGALTPPPGKGTKGDEE</sequence>
<dbReference type="KEGG" id="lak:106171150"/>
<keyword evidence="1" id="KW-0106">Calcium</keyword>
<gene>
    <name evidence="6" type="primary">LOC106171150</name>
</gene>
<dbReference type="Gene3D" id="1.10.238.10">
    <property type="entry name" value="EF-hand"/>
    <property type="match status" value="1"/>
</dbReference>
<keyword evidence="2" id="KW-0175">Coiled coil</keyword>
<dbReference type="PROSITE" id="PS00018">
    <property type="entry name" value="EF_HAND_1"/>
    <property type="match status" value="1"/>
</dbReference>
<dbReference type="OrthoDB" id="199400at2759"/>
<dbReference type="PROSITE" id="PS50222">
    <property type="entry name" value="EF_HAND_2"/>
    <property type="match status" value="1"/>
</dbReference>
<dbReference type="InterPro" id="IPR018247">
    <property type="entry name" value="EF_Hand_1_Ca_BS"/>
</dbReference>
<dbReference type="GO" id="GO:0005509">
    <property type="term" value="F:calcium ion binding"/>
    <property type="evidence" value="ECO:0007669"/>
    <property type="project" value="InterPro"/>
</dbReference>
<dbReference type="PANTHER" id="PTHR46788:SF1">
    <property type="entry name" value="EF-HAND CALCIUM-BINDING DOMAIN-CONTAINING PROTEIN 5"/>
    <property type="match status" value="1"/>
</dbReference>
<dbReference type="InterPro" id="IPR011992">
    <property type="entry name" value="EF-hand-dom_pair"/>
</dbReference>
<dbReference type="InParanoid" id="A0A1S3J8P0"/>
<name>A0A1S3J8P0_LINAN</name>
<dbReference type="RefSeq" id="XP_013406765.1">
    <property type="nucleotide sequence ID" value="XM_013551311.1"/>
</dbReference>
<feature type="compositionally biased region" description="Basic and acidic residues" evidence="3">
    <location>
        <begin position="461"/>
        <end position="508"/>
    </location>
</feature>
<feature type="compositionally biased region" description="Acidic residues" evidence="3">
    <location>
        <begin position="688"/>
        <end position="698"/>
    </location>
</feature>
<feature type="compositionally biased region" description="Low complexity" evidence="3">
    <location>
        <begin position="654"/>
        <end position="667"/>
    </location>
</feature>
<feature type="region of interest" description="Disordered" evidence="3">
    <location>
        <begin position="1389"/>
        <end position="1410"/>
    </location>
</feature>
<dbReference type="GeneID" id="106171150"/>
<dbReference type="SUPFAM" id="SSF47473">
    <property type="entry name" value="EF-hand"/>
    <property type="match status" value="1"/>
</dbReference>
<evidence type="ECO:0000313" key="5">
    <source>
        <dbReference type="Proteomes" id="UP000085678"/>
    </source>
</evidence>
<feature type="compositionally biased region" description="Basic and acidic residues" evidence="3">
    <location>
        <begin position="515"/>
        <end position="529"/>
    </location>
</feature>
<accession>A0A1S3J8P0</accession>